<sequence length="59" mass="7248">MGRPKEFGRREQEQIRIYLRKEAKEALKEIAEWEDNSVQRIVESEIEKFIEEFQANRHE</sequence>
<comment type="caution">
    <text evidence="1">The sequence shown here is derived from an EMBL/GenBank/DDBJ whole genome shotgun (WGS) entry which is preliminary data.</text>
</comment>
<organism evidence="1 2">
    <name type="scientific">Rossellomorea vietnamensis</name>
    <dbReference type="NCBI Taxonomy" id="218284"/>
    <lineage>
        <taxon>Bacteria</taxon>
        <taxon>Bacillati</taxon>
        <taxon>Bacillota</taxon>
        <taxon>Bacilli</taxon>
        <taxon>Bacillales</taxon>
        <taxon>Bacillaceae</taxon>
        <taxon>Rossellomorea</taxon>
    </lineage>
</organism>
<reference evidence="1 2" key="1">
    <citation type="submission" date="2019-08" db="EMBL/GenBank/DDBJ databases">
        <title>Bacillus genomes from the desert of Cuatro Cienegas, Coahuila.</title>
        <authorList>
            <person name="Olmedo-Alvarez G."/>
        </authorList>
    </citation>
    <scope>NUCLEOTIDE SEQUENCE [LARGE SCALE GENOMIC DNA]</scope>
    <source>
        <strain evidence="1 2">CH128b_4D</strain>
    </source>
</reference>
<protein>
    <submittedName>
        <fullName evidence="1">Uncharacterized protein</fullName>
    </submittedName>
</protein>
<evidence type="ECO:0000313" key="2">
    <source>
        <dbReference type="Proteomes" id="UP000325182"/>
    </source>
</evidence>
<evidence type="ECO:0000313" key="1">
    <source>
        <dbReference type="EMBL" id="TYR95697.1"/>
    </source>
</evidence>
<accession>A0A5D4M2J1</accession>
<gene>
    <name evidence="1" type="ORF">FZC84_21125</name>
</gene>
<dbReference type="Proteomes" id="UP000325182">
    <property type="component" value="Unassembled WGS sequence"/>
</dbReference>
<proteinExistence type="predicted"/>
<dbReference type="RefSeq" id="WP_148955168.1">
    <property type="nucleotide sequence ID" value="NZ_VTEG01000028.1"/>
</dbReference>
<name>A0A5D4M2J1_9BACI</name>
<dbReference type="AlphaFoldDB" id="A0A5D4M2J1"/>
<dbReference type="EMBL" id="VTEG01000028">
    <property type="protein sequence ID" value="TYR95697.1"/>
    <property type="molecule type" value="Genomic_DNA"/>
</dbReference>